<feature type="domain" description="Transposase DDE" evidence="1">
    <location>
        <begin position="1"/>
        <end position="96"/>
    </location>
</feature>
<evidence type="ECO:0000313" key="3">
    <source>
        <dbReference type="Proteomes" id="UP000198862"/>
    </source>
</evidence>
<protein>
    <submittedName>
        <fullName evidence="2">Transposase DDE domain-containing protein</fullName>
    </submittedName>
</protein>
<sequence length="137" mass="15630">SVKITEGNVDDRVPVPEMVTHLSGKLYGDKRYLGKALAGELLEKDVEIITRMRNNMKKKAMSLWDRAMLKKRFIIETINDQLKNISYVEHSRHRSINGFMTNMLAGLIAYCIKDKKPALDLNAVELEILESENIVIA</sequence>
<dbReference type="OrthoDB" id="5620529at2"/>
<dbReference type="AlphaFoldDB" id="A0A1I1THV3"/>
<dbReference type="Pfam" id="PF13612">
    <property type="entry name" value="DDE_Tnp_1_3"/>
    <property type="match status" value="1"/>
</dbReference>
<evidence type="ECO:0000313" key="2">
    <source>
        <dbReference type="EMBL" id="SFD58119.1"/>
    </source>
</evidence>
<dbReference type="InterPro" id="IPR025668">
    <property type="entry name" value="Tnp_DDE_dom"/>
</dbReference>
<accession>A0A1I1THV3</accession>
<evidence type="ECO:0000259" key="1">
    <source>
        <dbReference type="Pfam" id="PF13612"/>
    </source>
</evidence>
<gene>
    <name evidence="2" type="ORF">SAMN02745724_04890</name>
</gene>
<dbReference type="RefSeq" id="WP_143085151.1">
    <property type="nucleotide sequence ID" value="NZ_FOLO01000070.1"/>
</dbReference>
<reference evidence="2 3" key="1">
    <citation type="submission" date="2016-10" db="EMBL/GenBank/DDBJ databases">
        <authorList>
            <person name="de Groot N.N."/>
        </authorList>
    </citation>
    <scope>NUCLEOTIDE SEQUENCE [LARGE SCALE GENOMIC DNA]</scope>
    <source>
        <strain evidence="2 3">DSM 6059</strain>
    </source>
</reference>
<dbReference type="STRING" id="1123010.SAMN02745724_04890"/>
<feature type="non-terminal residue" evidence="2">
    <location>
        <position position="1"/>
    </location>
</feature>
<name>A0A1I1THV3_9GAMM</name>
<dbReference type="EMBL" id="FOLO01000070">
    <property type="protein sequence ID" value="SFD58119.1"/>
    <property type="molecule type" value="Genomic_DNA"/>
</dbReference>
<proteinExistence type="predicted"/>
<dbReference type="Proteomes" id="UP000198862">
    <property type="component" value="Unassembled WGS sequence"/>
</dbReference>
<keyword evidence="3" id="KW-1185">Reference proteome</keyword>
<organism evidence="2 3">
    <name type="scientific">Pseudoalteromonas denitrificans DSM 6059</name>
    <dbReference type="NCBI Taxonomy" id="1123010"/>
    <lineage>
        <taxon>Bacteria</taxon>
        <taxon>Pseudomonadati</taxon>
        <taxon>Pseudomonadota</taxon>
        <taxon>Gammaproteobacteria</taxon>
        <taxon>Alteromonadales</taxon>
        <taxon>Pseudoalteromonadaceae</taxon>
        <taxon>Pseudoalteromonas</taxon>
    </lineage>
</organism>